<comment type="subcellular location">
    <subcellularLocation>
        <location evidence="1">Secreted</location>
    </subcellularLocation>
</comment>
<evidence type="ECO:0000259" key="6">
    <source>
        <dbReference type="Pfam" id="PF00151"/>
    </source>
</evidence>
<evidence type="ECO:0000256" key="2">
    <source>
        <dbReference type="ARBA" id="ARBA00010701"/>
    </source>
</evidence>
<dbReference type="Proteomes" id="UP001372834">
    <property type="component" value="Unassembled WGS sequence"/>
</dbReference>
<evidence type="ECO:0000256" key="4">
    <source>
        <dbReference type="RuleBase" id="RU004262"/>
    </source>
</evidence>
<evidence type="ECO:0000256" key="1">
    <source>
        <dbReference type="ARBA" id="ARBA00004613"/>
    </source>
</evidence>
<gene>
    <name evidence="7" type="ORF">RUM43_010151</name>
</gene>
<accession>A0AAN8S9X7</accession>
<name>A0AAN8S9X7_POLSC</name>
<evidence type="ECO:0000256" key="5">
    <source>
        <dbReference type="SAM" id="MobiDB-lite"/>
    </source>
</evidence>
<dbReference type="GO" id="GO:0005615">
    <property type="term" value="C:extracellular space"/>
    <property type="evidence" value="ECO:0007669"/>
    <property type="project" value="TreeGrafter"/>
</dbReference>
<dbReference type="GO" id="GO:0016298">
    <property type="term" value="F:lipase activity"/>
    <property type="evidence" value="ECO:0007669"/>
    <property type="project" value="InterPro"/>
</dbReference>
<evidence type="ECO:0000256" key="3">
    <source>
        <dbReference type="ARBA" id="ARBA00022525"/>
    </source>
</evidence>
<feature type="compositionally biased region" description="Basic and acidic residues" evidence="5">
    <location>
        <begin position="13"/>
        <end position="22"/>
    </location>
</feature>
<feature type="region of interest" description="Disordered" evidence="5">
    <location>
        <begin position="1"/>
        <end position="22"/>
    </location>
</feature>
<dbReference type="InterPro" id="IPR013818">
    <property type="entry name" value="Lipase"/>
</dbReference>
<reference evidence="7 8" key="1">
    <citation type="submission" date="2023-10" db="EMBL/GenBank/DDBJ databases">
        <title>Genomes of two closely related lineages of the louse Polyplax serrata with different host specificities.</title>
        <authorList>
            <person name="Martinu J."/>
            <person name="Tarabai H."/>
            <person name="Stefka J."/>
            <person name="Hypsa V."/>
        </authorList>
    </citation>
    <scope>NUCLEOTIDE SEQUENCE [LARGE SCALE GENOMIC DNA]</scope>
    <source>
        <strain evidence="7">HR10_N</strain>
    </source>
</reference>
<dbReference type="AlphaFoldDB" id="A0AAN8S9X7"/>
<comment type="similarity">
    <text evidence="2 4">Belongs to the AB hydrolase superfamily. Lipase family.</text>
</comment>
<dbReference type="Pfam" id="PF00151">
    <property type="entry name" value="Lipase"/>
    <property type="match status" value="1"/>
</dbReference>
<sequence length="353" mass="39229">MAAQGRKSPPSPRDAEYRESEKINGTFSHFYIPDDKVEITNDNGIKISDAETNDPKLSYEDEHDLTIFDARETVAQVEKLFGKNWIMMGDSHGEPRFGILRKHERDLHAHTHDIKHLIFPRQVHYKTTAYARVGTYNIIACDWGPISHDVVYSRAAHSTNLVGVILGMFIDNLVKVRGSNYSDFHLIGHSLGAHVASAAGKFVKQKVGRITCLDPAAPCFVNDENCNMLSPLTEIKLDDALFVDAIHTCVGSAGIREAIAHADFFPNGGSPSQPGCPSVRVLQEACSHCRSYEYFAESVDSTMFVARKCDSYKHYTQGKCDDNESVIMGEHIDTNVTGVFYLKTHSKSPFAMG</sequence>
<keyword evidence="3" id="KW-0964">Secreted</keyword>
<organism evidence="7 8">
    <name type="scientific">Polyplax serrata</name>
    <name type="common">Common mouse louse</name>
    <dbReference type="NCBI Taxonomy" id="468196"/>
    <lineage>
        <taxon>Eukaryota</taxon>
        <taxon>Metazoa</taxon>
        <taxon>Ecdysozoa</taxon>
        <taxon>Arthropoda</taxon>
        <taxon>Hexapoda</taxon>
        <taxon>Insecta</taxon>
        <taxon>Pterygota</taxon>
        <taxon>Neoptera</taxon>
        <taxon>Paraneoptera</taxon>
        <taxon>Psocodea</taxon>
        <taxon>Troctomorpha</taxon>
        <taxon>Phthiraptera</taxon>
        <taxon>Anoplura</taxon>
        <taxon>Polyplacidae</taxon>
        <taxon>Polyplax</taxon>
    </lineage>
</organism>
<comment type="caution">
    <text evidence="7">The sequence shown here is derived from an EMBL/GenBank/DDBJ whole genome shotgun (WGS) entry which is preliminary data.</text>
</comment>
<dbReference type="Gene3D" id="3.40.50.1820">
    <property type="entry name" value="alpha/beta hydrolase"/>
    <property type="match status" value="1"/>
</dbReference>
<evidence type="ECO:0000313" key="8">
    <source>
        <dbReference type="Proteomes" id="UP001372834"/>
    </source>
</evidence>
<dbReference type="PANTHER" id="PTHR11610">
    <property type="entry name" value="LIPASE"/>
    <property type="match status" value="1"/>
</dbReference>
<dbReference type="GO" id="GO:0017171">
    <property type="term" value="F:serine hydrolase activity"/>
    <property type="evidence" value="ECO:0007669"/>
    <property type="project" value="TreeGrafter"/>
</dbReference>
<feature type="domain" description="Lipase" evidence="6">
    <location>
        <begin position="126"/>
        <end position="350"/>
    </location>
</feature>
<evidence type="ECO:0000313" key="7">
    <source>
        <dbReference type="EMBL" id="KAK6636490.1"/>
    </source>
</evidence>
<dbReference type="InterPro" id="IPR000734">
    <property type="entry name" value="TAG_lipase"/>
</dbReference>
<dbReference type="GO" id="GO:0016042">
    <property type="term" value="P:lipid catabolic process"/>
    <property type="evidence" value="ECO:0007669"/>
    <property type="project" value="TreeGrafter"/>
</dbReference>
<dbReference type="InterPro" id="IPR029058">
    <property type="entry name" value="AB_hydrolase_fold"/>
</dbReference>
<dbReference type="EMBL" id="JAWJWE010000004">
    <property type="protein sequence ID" value="KAK6636490.1"/>
    <property type="molecule type" value="Genomic_DNA"/>
</dbReference>
<protein>
    <recommendedName>
        <fullName evidence="6">Lipase domain-containing protein</fullName>
    </recommendedName>
</protein>
<dbReference type="PRINTS" id="PR00821">
    <property type="entry name" value="TAGLIPASE"/>
</dbReference>
<dbReference type="PANTHER" id="PTHR11610:SF173">
    <property type="entry name" value="LIPASE DOMAIN-CONTAINING PROTEIN-RELATED"/>
    <property type="match status" value="1"/>
</dbReference>
<proteinExistence type="inferred from homology"/>
<dbReference type="SUPFAM" id="SSF53474">
    <property type="entry name" value="alpha/beta-Hydrolases"/>
    <property type="match status" value="1"/>
</dbReference>